<dbReference type="EC" id="5.2.1.8" evidence="2"/>
<evidence type="ECO:0000256" key="1">
    <source>
        <dbReference type="ARBA" id="ARBA00002388"/>
    </source>
</evidence>
<dbReference type="InterPro" id="IPR002130">
    <property type="entry name" value="Cyclophilin-type_PPIase_dom"/>
</dbReference>
<evidence type="ECO:0000256" key="5">
    <source>
        <dbReference type="SAM" id="Phobius"/>
    </source>
</evidence>
<accession>A0ABR8MGT1</accession>
<comment type="caution">
    <text evidence="7">The sequence shown here is derived from an EMBL/GenBank/DDBJ whole genome shotgun (WGS) entry which is preliminary data.</text>
</comment>
<dbReference type="PROSITE" id="PS50072">
    <property type="entry name" value="CSA_PPIASE_2"/>
    <property type="match status" value="1"/>
</dbReference>
<dbReference type="PANTHER" id="PTHR45625">
    <property type="entry name" value="PEPTIDYL-PROLYL CIS-TRANS ISOMERASE-RELATED"/>
    <property type="match status" value="1"/>
</dbReference>
<dbReference type="PANTHER" id="PTHR45625:SF4">
    <property type="entry name" value="PEPTIDYLPROLYL ISOMERASE DOMAIN AND WD REPEAT-CONTAINING PROTEIN 1"/>
    <property type="match status" value="1"/>
</dbReference>
<organism evidence="7 8">
    <name type="scientific">Nocardioides hwasunensis</name>
    <dbReference type="NCBI Taxonomy" id="397258"/>
    <lineage>
        <taxon>Bacteria</taxon>
        <taxon>Bacillati</taxon>
        <taxon>Actinomycetota</taxon>
        <taxon>Actinomycetes</taxon>
        <taxon>Propionibacteriales</taxon>
        <taxon>Nocardioidaceae</taxon>
        <taxon>Nocardioides</taxon>
    </lineage>
</organism>
<dbReference type="Gene3D" id="2.40.100.10">
    <property type="entry name" value="Cyclophilin-like"/>
    <property type="match status" value="1"/>
</dbReference>
<sequence>MRNSKERKARKHAEREEWEREQRRLAASRRRRTAVLGGAAAVAIVALVVVLVVALVSRDDEVAAEDPTETVELIPAEAAKEAQASAAAQAYDAGEPVAEDYTVDPGVAVEGEDKPVADDRPVACGAQAPVNVGEARSRYPGGPARVLEEGVDYVARIQTSCGPIVIDLLETDAPVAVNSFVFLAQQGFYDGLEVFRDFGAITAVQAGSGDNTVGWDIGYTLPDELDLAEREGYPVGTVTTAGSGPYTAGSAFYIAYGEGFDQGFRTDRSQTTFGRVLRGMDVIERLTAFERVGMGGEAFAQRLFMEKVTIEER</sequence>
<dbReference type="Pfam" id="PF00160">
    <property type="entry name" value="Pro_isomerase"/>
    <property type="match status" value="1"/>
</dbReference>
<evidence type="ECO:0000256" key="4">
    <source>
        <dbReference type="ARBA" id="ARBA00023235"/>
    </source>
</evidence>
<dbReference type="EMBL" id="JACXYY010000004">
    <property type="protein sequence ID" value="MBD3915173.1"/>
    <property type="molecule type" value="Genomic_DNA"/>
</dbReference>
<feature type="domain" description="PPIase cyclophilin-type" evidence="6">
    <location>
        <begin position="162"/>
        <end position="313"/>
    </location>
</feature>
<evidence type="ECO:0000256" key="2">
    <source>
        <dbReference type="ARBA" id="ARBA00013194"/>
    </source>
</evidence>
<keyword evidence="5" id="KW-1133">Transmembrane helix</keyword>
<gene>
    <name evidence="7" type="ORF">IEZ25_11155</name>
</gene>
<comment type="function">
    <text evidence="1">PPIases accelerate the folding of proteins. It catalyzes the cis-trans isomerization of proline imidic peptide bonds in oligopeptides.</text>
</comment>
<dbReference type="GO" id="GO:0016853">
    <property type="term" value="F:isomerase activity"/>
    <property type="evidence" value="ECO:0007669"/>
    <property type="project" value="UniProtKB-KW"/>
</dbReference>
<evidence type="ECO:0000313" key="8">
    <source>
        <dbReference type="Proteomes" id="UP000649289"/>
    </source>
</evidence>
<keyword evidence="5" id="KW-0812">Transmembrane</keyword>
<dbReference type="RefSeq" id="WP_191199497.1">
    <property type="nucleotide sequence ID" value="NZ_BAAAPA010000005.1"/>
</dbReference>
<evidence type="ECO:0000259" key="6">
    <source>
        <dbReference type="PROSITE" id="PS50072"/>
    </source>
</evidence>
<keyword evidence="8" id="KW-1185">Reference proteome</keyword>
<keyword evidence="3" id="KW-0697">Rotamase</keyword>
<protein>
    <recommendedName>
        <fullName evidence="2">peptidylprolyl isomerase</fullName>
        <ecNumber evidence="2">5.2.1.8</ecNumber>
    </recommendedName>
</protein>
<reference evidence="7 8" key="1">
    <citation type="submission" date="2020-09" db="EMBL/GenBank/DDBJ databases">
        <title>novel species in genus Nocardioides.</title>
        <authorList>
            <person name="Zhang G."/>
        </authorList>
    </citation>
    <scope>NUCLEOTIDE SEQUENCE [LARGE SCALE GENOMIC DNA]</scope>
    <source>
        <strain evidence="7 8">19197</strain>
    </source>
</reference>
<evidence type="ECO:0000256" key="3">
    <source>
        <dbReference type="ARBA" id="ARBA00023110"/>
    </source>
</evidence>
<dbReference type="InterPro" id="IPR029000">
    <property type="entry name" value="Cyclophilin-like_dom_sf"/>
</dbReference>
<dbReference type="Proteomes" id="UP000649289">
    <property type="component" value="Unassembled WGS sequence"/>
</dbReference>
<dbReference type="InterPro" id="IPR044666">
    <property type="entry name" value="Cyclophilin_A-like"/>
</dbReference>
<evidence type="ECO:0000313" key="7">
    <source>
        <dbReference type="EMBL" id="MBD3915173.1"/>
    </source>
</evidence>
<name>A0ABR8MGT1_9ACTN</name>
<keyword evidence="5" id="KW-0472">Membrane</keyword>
<dbReference type="SUPFAM" id="SSF50891">
    <property type="entry name" value="Cyclophilin-like"/>
    <property type="match status" value="1"/>
</dbReference>
<keyword evidence="4 7" id="KW-0413">Isomerase</keyword>
<proteinExistence type="predicted"/>
<feature type="transmembrane region" description="Helical" evidence="5">
    <location>
        <begin position="33"/>
        <end position="56"/>
    </location>
</feature>